<dbReference type="OrthoDB" id="9806359at2"/>
<dbReference type="RefSeq" id="WP_074648328.1">
    <property type="nucleotide sequence ID" value="NZ_FOIL01000003.1"/>
</dbReference>
<name>A0A1I0B6T0_9FIRM</name>
<dbReference type="InterPro" id="IPR014710">
    <property type="entry name" value="RmlC-like_jellyroll"/>
</dbReference>
<dbReference type="PANTHER" id="PTHR46390">
    <property type="entry name" value="MANNOSE-1-PHOSPHATE GUANYLYLTRANSFERASE"/>
    <property type="match status" value="1"/>
</dbReference>
<dbReference type="InterPro" id="IPR001538">
    <property type="entry name" value="Man6P_isomerase-2_C"/>
</dbReference>
<dbReference type="Proteomes" id="UP000199820">
    <property type="component" value="Unassembled WGS sequence"/>
</dbReference>
<evidence type="ECO:0000259" key="1">
    <source>
        <dbReference type="Pfam" id="PF00483"/>
    </source>
</evidence>
<dbReference type="PANTHER" id="PTHR46390:SF1">
    <property type="entry name" value="MANNOSE-1-PHOSPHATE GUANYLYLTRANSFERASE"/>
    <property type="match status" value="1"/>
</dbReference>
<sequence length="449" mass="49623">MNIILLSGGSGKRLWPLSNDIRSKQFIDIFKKPGHTVPMGTKYTGEYESMVQRIYRQIKTVDPDATVTIATSKSQVSAIHNRLGTDVGISVEPCRRDTFAAIALATAYLHDVKGVPKNEAVVVCPVDPYVEESYFKTIQDMCAAAQNVNKNLVLMGIQPTYPSEKYGYIKPEQNADGSFGFSFTEKPTAKKAQEYIDAGALWNGGVFAYKLSYVLDKAKELLGTSDYNTIYSNYSSLKKISFDYAVVETEPSIEVLRYSGTWKDLGTWNTLTEAMEETAVGNVMMNETCSNVHAINEMGVPILIMGGHDLVVAASPEGILVSDKEQSSYIKPFVDAIDQQIMFAEKSWGSYRVLDVEKESLTVKVTLNPTHHMNYHSHAKRDEIWTVLRGSGKAIIDGVERPVKSGDVITMAAGCKHTVIAGDNGLQLMEVQLGSEISVSDKKKYEMPF</sequence>
<dbReference type="InterPro" id="IPR011051">
    <property type="entry name" value="RmlC_Cupin_sf"/>
</dbReference>
<dbReference type="Pfam" id="PF01050">
    <property type="entry name" value="MannoseP_isomer"/>
    <property type="match status" value="1"/>
</dbReference>
<feature type="domain" description="Nucleotidyl transferase" evidence="1">
    <location>
        <begin position="4"/>
        <end position="278"/>
    </location>
</feature>
<keyword evidence="4" id="KW-1185">Reference proteome</keyword>
<dbReference type="Pfam" id="PF00483">
    <property type="entry name" value="NTP_transferase"/>
    <property type="match status" value="1"/>
</dbReference>
<dbReference type="SUPFAM" id="SSF53448">
    <property type="entry name" value="Nucleotide-diphospho-sugar transferases"/>
    <property type="match status" value="1"/>
</dbReference>
<organism evidence="3 4">
    <name type="scientific">[Clostridium] aminophilum</name>
    <dbReference type="NCBI Taxonomy" id="1526"/>
    <lineage>
        <taxon>Bacteria</taxon>
        <taxon>Bacillati</taxon>
        <taxon>Bacillota</taxon>
        <taxon>Clostridia</taxon>
        <taxon>Lachnospirales</taxon>
        <taxon>Lachnospiraceae</taxon>
    </lineage>
</organism>
<dbReference type="Gene3D" id="3.90.550.10">
    <property type="entry name" value="Spore Coat Polysaccharide Biosynthesis Protein SpsA, Chain A"/>
    <property type="match status" value="1"/>
</dbReference>
<accession>A0A1I0B6T0</accession>
<evidence type="ECO:0000313" key="3">
    <source>
        <dbReference type="EMBL" id="SET02410.1"/>
    </source>
</evidence>
<dbReference type="SUPFAM" id="SSF51182">
    <property type="entry name" value="RmlC-like cupins"/>
    <property type="match status" value="1"/>
</dbReference>
<dbReference type="GO" id="GO:0004475">
    <property type="term" value="F:mannose-1-phosphate guanylyltransferase (GTP) activity"/>
    <property type="evidence" value="ECO:0007669"/>
    <property type="project" value="TreeGrafter"/>
</dbReference>
<dbReference type="GO" id="GO:0009298">
    <property type="term" value="P:GDP-mannose biosynthetic process"/>
    <property type="evidence" value="ECO:0007669"/>
    <property type="project" value="TreeGrafter"/>
</dbReference>
<keyword evidence="3" id="KW-0808">Transferase</keyword>
<dbReference type="EMBL" id="FOIL01000003">
    <property type="protein sequence ID" value="SET02410.1"/>
    <property type="molecule type" value="Genomic_DNA"/>
</dbReference>
<evidence type="ECO:0000313" key="4">
    <source>
        <dbReference type="Proteomes" id="UP000199820"/>
    </source>
</evidence>
<dbReference type="AlphaFoldDB" id="A0A1I0B6T0"/>
<dbReference type="InterPro" id="IPR051161">
    <property type="entry name" value="Mannose-6P_isomerase_type2"/>
</dbReference>
<evidence type="ECO:0000259" key="2">
    <source>
        <dbReference type="Pfam" id="PF01050"/>
    </source>
</evidence>
<dbReference type="InterPro" id="IPR029044">
    <property type="entry name" value="Nucleotide-diphossugar_trans"/>
</dbReference>
<feature type="domain" description="Mannose-6-phosphate isomerase type II C-terminal" evidence="2">
    <location>
        <begin position="346"/>
        <end position="442"/>
    </location>
</feature>
<protein>
    <submittedName>
        <fullName evidence="3">Mannose-1-phosphate guanylyltransferase</fullName>
    </submittedName>
</protein>
<keyword evidence="3" id="KW-0548">Nucleotidyltransferase</keyword>
<dbReference type="GO" id="GO:0005976">
    <property type="term" value="P:polysaccharide metabolic process"/>
    <property type="evidence" value="ECO:0007669"/>
    <property type="project" value="InterPro"/>
</dbReference>
<dbReference type="InterPro" id="IPR005835">
    <property type="entry name" value="NTP_transferase_dom"/>
</dbReference>
<proteinExistence type="predicted"/>
<gene>
    <name evidence="3" type="ORF">SAMN04487771_1003105</name>
</gene>
<dbReference type="Gene3D" id="2.60.120.10">
    <property type="entry name" value="Jelly Rolls"/>
    <property type="match status" value="1"/>
</dbReference>
<dbReference type="CDD" id="cd02213">
    <property type="entry name" value="cupin_PMI_typeII_C"/>
    <property type="match status" value="1"/>
</dbReference>
<reference evidence="4" key="1">
    <citation type="submission" date="2016-10" db="EMBL/GenBank/DDBJ databases">
        <authorList>
            <person name="Varghese N."/>
            <person name="Submissions S."/>
        </authorList>
    </citation>
    <scope>NUCLEOTIDE SEQUENCE [LARGE SCALE GENOMIC DNA]</scope>
    <source>
        <strain evidence="4">KH1P1</strain>
    </source>
</reference>